<dbReference type="PANTHER" id="PTHR32552">
    <property type="entry name" value="FERRICHROME IRON RECEPTOR-RELATED"/>
    <property type="match status" value="1"/>
</dbReference>
<dbReference type="InterPro" id="IPR036942">
    <property type="entry name" value="Beta-barrel_TonB_sf"/>
</dbReference>
<dbReference type="Pfam" id="PF00593">
    <property type="entry name" value="TonB_dep_Rec_b-barrel"/>
    <property type="match status" value="1"/>
</dbReference>
<comment type="subcellular location">
    <subcellularLocation>
        <location evidence="1 11">Cell outer membrane</location>
        <topology evidence="1 11">Multi-pass membrane protein</topology>
    </subcellularLocation>
</comment>
<comment type="caution">
    <text evidence="16">The sequence shown here is derived from an EMBL/GenBank/DDBJ whole genome shotgun (WGS) entry which is preliminary data.</text>
</comment>
<evidence type="ECO:0000256" key="9">
    <source>
        <dbReference type="ARBA" id="ARBA00023136"/>
    </source>
</evidence>
<evidence type="ECO:0000256" key="7">
    <source>
        <dbReference type="ARBA" id="ARBA00023065"/>
    </source>
</evidence>
<comment type="similarity">
    <text evidence="11 12">Belongs to the TonB-dependent receptor family.</text>
</comment>
<dbReference type="GO" id="GO:0009279">
    <property type="term" value="C:cell outer membrane"/>
    <property type="evidence" value="ECO:0007669"/>
    <property type="project" value="UniProtKB-SubCell"/>
</dbReference>
<keyword evidence="16" id="KW-0675">Receptor</keyword>
<evidence type="ECO:0000256" key="1">
    <source>
        <dbReference type="ARBA" id="ARBA00004571"/>
    </source>
</evidence>
<protein>
    <submittedName>
        <fullName evidence="16">TonB-dependent receptor</fullName>
    </submittedName>
</protein>
<evidence type="ECO:0000256" key="13">
    <source>
        <dbReference type="SAM" id="MobiDB-lite"/>
    </source>
</evidence>
<dbReference type="EMBL" id="QFQI01000004">
    <property type="protein sequence ID" value="PZQ60867.1"/>
    <property type="molecule type" value="Genomic_DNA"/>
</dbReference>
<evidence type="ECO:0000256" key="10">
    <source>
        <dbReference type="ARBA" id="ARBA00023237"/>
    </source>
</evidence>
<evidence type="ECO:0000313" key="17">
    <source>
        <dbReference type="Proteomes" id="UP000249229"/>
    </source>
</evidence>
<reference evidence="16 17" key="1">
    <citation type="submission" date="2017-08" db="EMBL/GenBank/DDBJ databases">
        <title>Infants hospitalized years apart are colonized by the same room-sourced microbial strains.</title>
        <authorList>
            <person name="Brooks B."/>
            <person name="Olm M.R."/>
            <person name="Firek B.A."/>
            <person name="Baker R."/>
            <person name="Thomas B.C."/>
            <person name="Morowitz M.J."/>
            <person name="Banfield J.F."/>
        </authorList>
    </citation>
    <scope>NUCLEOTIDE SEQUENCE [LARGE SCALE GENOMIC DNA]</scope>
    <source>
        <strain evidence="16">S2_005_001_R1_22</strain>
    </source>
</reference>
<dbReference type="AlphaFoldDB" id="A0A2W5QS64"/>
<dbReference type="InterPro" id="IPR012910">
    <property type="entry name" value="Plug_dom"/>
</dbReference>
<evidence type="ECO:0000256" key="12">
    <source>
        <dbReference type="RuleBase" id="RU003357"/>
    </source>
</evidence>
<dbReference type="Gene3D" id="2.40.170.20">
    <property type="entry name" value="TonB-dependent receptor, beta-barrel domain"/>
    <property type="match status" value="1"/>
</dbReference>
<dbReference type="PANTHER" id="PTHR32552:SF81">
    <property type="entry name" value="TONB-DEPENDENT OUTER MEMBRANE RECEPTOR"/>
    <property type="match status" value="1"/>
</dbReference>
<proteinExistence type="inferred from homology"/>
<keyword evidence="3 11" id="KW-1134">Transmembrane beta strand</keyword>
<dbReference type="GO" id="GO:0006826">
    <property type="term" value="P:iron ion transport"/>
    <property type="evidence" value="ECO:0007669"/>
    <property type="project" value="UniProtKB-KW"/>
</dbReference>
<evidence type="ECO:0000256" key="11">
    <source>
        <dbReference type="PROSITE-ProRule" id="PRU01360"/>
    </source>
</evidence>
<keyword evidence="5 11" id="KW-0812">Transmembrane</keyword>
<evidence type="ECO:0000256" key="3">
    <source>
        <dbReference type="ARBA" id="ARBA00022452"/>
    </source>
</evidence>
<evidence type="ECO:0000256" key="5">
    <source>
        <dbReference type="ARBA" id="ARBA00022692"/>
    </source>
</evidence>
<keyword evidence="4" id="KW-0410">Iron transport</keyword>
<dbReference type="Proteomes" id="UP000249229">
    <property type="component" value="Unassembled WGS sequence"/>
</dbReference>
<dbReference type="SUPFAM" id="SSF56935">
    <property type="entry name" value="Porins"/>
    <property type="match status" value="1"/>
</dbReference>
<evidence type="ECO:0000256" key="6">
    <source>
        <dbReference type="ARBA" id="ARBA00023004"/>
    </source>
</evidence>
<evidence type="ECO:0000259" key="14">
    <source>
        <dbReference type="Pfam" id="PF00593"/>
    </source>
</evidence>
<keyword evidence="6" id="KW-0408">Iron</keyword>
<gene>
    <name evidence="16" type="ORF">DI544_08010</name>
</gene>
<organism evidence="16 17">
    <name type="scientific">Sphingomonas taxi</name>
    <dbReference type="NCBI Taxonomy" id="1549858"/>
    <lineage>
        <taxon>Bacteria</taxon>
        <taxon>Pseudomonadati</taxon>
        <taxon>Pseudomonadota</taxon>
        <taxon>Alphaproteobacteria</taxon>
        <taxon>Sphingomonadales</taxon>
        <taxon>Sphingomonadaceae</taxon>
        <taxon>Sphingomonas</taxon>
    </lineage>
</organism>
<keyword evidence="7" id="KW-0406">Ion transport</keyword>
<keyword evidence="8 12" id="KW-0798">TonB box</keyword>
<evidence type="ECO:0000259" key="15">
    <source>
        <dbReference type="Pfam" id="PF07715"/>
    </source>
</evidence>
<feature type="compositionally biased region" description="Low complexity" evidence="13">
    <location>
        <begin position="1"/>
        <end position="23"/>
    </location>
</feature>
<keyword evidence="9 11" id="KW-0472">Membrane</keyword>
<dbReference type="PROSITE" id="PS52016">
    <property type="entry name" value="TONB_DEPENDENT_REC_3"/>
    <property type="match status" value="1"/>
</dbReference>
<keyword evidence="2 11" id="KW-0813">Transport</keyword>
<feature type="region of interest" description="Disordered" evidence="13">
    <location>
        <begin position="1"/>
        <end position="37"/>
    </location>
</feature>
<keyword evidence="10 11" id="KW-0998">Cell outer membrane</keyword>
<evidence type="ECO:0000256" key="2">
    <source>
        <dbReference type="ARBA" id="ARBA00022448"/>
    </source>
</evidence>
<evidence type="ECO:0000256" key="8">
    <source>
        <dbReference type="ARBA" id="ARBA00023077"/>
    </source>
</evidence>
<dbReference type="InterPro" id="IPR000531">
    <property type="entry name" value="Beta-barrel_TonB"/>
</dbReference>
<feature type="domain" description="TonB-dependent receptor-like beta-barrel" evidence="14">
    <location>
        <begin position="267"/>
        <end position="711"/>
    </location>
</feature>
<accession>A0A2W5QS64</accession>
<dbReference type="InterPro" id="IPR039426">
    <property type="entry name" value="TonB-dep_rcpt-like"/>
</dbReference>
<dbReference type="Pfam" id="PF07715">
    <property type="entry name" value="Plug"/>
    <property type="match status" value="1"/>
</dbReference>
<sequence>MAPAAAHATTTQAVPQPAGQAEPAEPDQSEAQPAGSSQLGDIVVTAQRRKQNLQDVPISISAFDGAALTNAGVQDARDLARLVPNLSFQSPFAVSGASLFIRGVGVGDMNANTTGAVGIYIDDVFIGANSGKLMNTFDVEGVEVLKGPQGTLYGRNTTGGAVRFSSRKPTDTWQFDGNALYGRFNEVRLESGVGGPIVADTLKFRVSGLYQRRDGYTYNRVTGHKLNDLDLWSARAILDWTPSDRLLLRVSVHNGENYGGARQFQHVGQGVTLDGRPNFSPAGVPLDGFGYADTDGDIDAGDYNVEGQERLSMFGASLNAQWDLGGATLTAISAYEQVNHHTLEDTDASPNDMITARYVDRPRQFSQEVRLGSDGHSKLTWVVGGFYFHDKLRTDSSYDLLRGARDPGDPAASFDPAGVGLLRFPYTQTTESWAAFGQADYAVTDRLTGTVGLRYSQDHIRFDYRAFYDEPQPIGRFDVLTSNTAKSFDDVSYRVALNYKIARSMLYVSASKGYNSGGFAGGASTDAVQLTPFRSEKLYAYETGLKTELFDRHVRLNTAAYLYNYKDLQVFVFDNSGVLPVQRKLNAGEARIYGVEADVIAEPLNGLTLNFGGSLMHSEYRKFIAIAAADYAGNRLVNAPTLAMTGGASYEFPISSGSIATKIDGNYQSRVYITPDNIATYSVPAYALLNARVSWFSPDRKLEVAAFGRNITNKRYVNFRAPAATQDQLNYNDPGTFGVQLTAHLK</sequence>
<feature type="domain" description="TonB-dependent receptor plug" evidence="15">
    <location>
        <begin position="53"/>
        <end position="161"/>
    </location>
</feature>
<name>A0A2W5QS64_9SPHN</name>
<evidence type="ECO:0000256" key="4">
    <source>
        <dbReference type="ARBA" id="ARBA00022496"/>
    </source>
</evidence>
<evidence type="ECO:0000313" key="16">
    <source>
        <dbReference type="EMBL" id="PZQ60867.1"/>
    </source>
</evidence>